<proteinExistence type="predicted"/>
<protein>
    <recommendedName>
        <fullName evidence="2">RNA-binding S4 domain-containing protein</fullName>
    </recommendedName>
</protein>
<dbReference type="EMBL" id="DVMX01000036">
    <property type="protein sequence ID" value="HIU41333.1"/>
    <property type="molecule type" value="Genomic_DNA"/>
</dbReference>
<gene>
    <name evidence="3" type="ORF">IAD19_02130</name>
</gene>
<evidence type="ECO:0000313" key="4">
    <source>
        <dbReference type="Proteomes" id="UP000824082"/>
    </source>
</evidence>
<dbReference type="Gene3D" id="3.30.70.330">
    <property type="match status" value="1"/>
</dbReference>
<dbReference type="Gene3D" id="3.30.1370.160">
    <property type="match status" value="1"/>
</dbReference>
<dbReference type="PROSITE" id="PS50889">
    <property type="entry name" value="S4"/>
    <property type="match status" value="1"/>
</dbReference>
<dbReference type="InterPro" id="IPR012677">
    <property type="entry name" value="Nucleotide-bd_a/b_plait_sf"/>
</dbReference>
<feature type="domain" description="RNA-binding S4" evidence="2">
    <location>
        <begin position="176"/>
        <end position="237"/>
    </location>
</feature>
<sequence length="252" mass="27852">MQQLSKEEVLLTARLRNLIRSAGEKNYPRFSHFLDETGIALAQQILKEERVEQYAFFGGFSGTVRQMLGVCPDYLTPEQLEFPIAVLRFSFSEKMELSHRDVLGSLMSLGIKRETVGDIVIQPGAAYAAVCEELADWAVQNIARIGRAGVQTQLWDGNQVVLEQKYRCVTVSVASLRLDAVVAAALPVSRTVAAELIQAGKVLQNGLPQTQVSRTVSPGDRLTVRGKGKFLVGEETGTSRRGRIHLEIKHFV</sequence>
<dbReference type="InterPro" id="IPR002942">
    <property type="entry name" value="S4_RNA-bd"/>
</dbReference>
<dbReference type="SMART" id="SM00363">
    <property type="entry name" value="S4"/>
    <property type="match status" value="1"/>
</dbReference>
<name>A0A9D1IPV9_9FIRM</name>
<dbReference type="GO" id="GO:0003723">
    <property type="term" value="F:RNA binding"/>
    <property type="evidence" value="ECO:0007669"/>
    <property type="project" value="UniProtKB-KW"/>
</dbReference>
<dbReference type="SUPFAM" id="SSF55174">
    <property type="entry name" value="Alpha-L RNA-binding motif"/>
    <property type="match status" value="1"/>
</dbReference>
<evidence type="ECO:0000313" key="3">
    <source>
        <dbReference type="EMBL" id="HIU41333.1"/>
    </source>
</evidence>
<dbReference type="InterPro" id="IPR036986">
    <property type="entry name" value="S4_RNA-bd_sf"/>
</dbReference>
<dbReference type="Gene3D" id="3.10.290.10">
    <property type="entry name" value="RNA-binding S4 domain"/>
    <property type="match status" value="1"/>
</dbReference>
<keyword evidence="1" id="KW-0694">RNA-binding</keyword>
<reference evidence="3" key="2">
    <citation type="journal article" date="2021" name="PeerJ">
        <title>Extensive microbial diversity within the chicken gut microbiome revealed by metagenomics and culture.</title>
        <authorList>
            <person name="Gilroy R."/>
            <person name="Ravi A."/>
            <person name="Getino M."/>
            <person name="Pursley I."/>
            <person name="Horton D.L."/>
            <person name="Alikhan N.F."/>
            <person name="Baker D."/>
            <person name="Gharbi K."/>
            <person name="Hall N."/>
            <person name="Watson M."/>
            <person name="Adriaenssens E.M."/>
            <person name="Foster-Nyarko E."/>
            <person name="Jarju S."/>
            <person name="Secka A."/>
            <person name="Antonio M."/>
            <person name="Oren A."/>
            <person name="Chaudhuri R.R."/>
            <person name="La Ragione R."/>
            <person name="Hildebrand F."/>
            <person name="Pallen M.J."/>
        </authorList>
    </citation>
    <scope>NUCLEOTIDE SEQUENCE</scope>
    <source>
        <strain evidence="3">4509</strain>
    </source>
</reference>
<evidence type="ECO:0000256" key="1">
    <source>
        <dbReference type="PROSITE-ProRule" id="PRU00182"/>
    </source>
</evidence>
<dbReference type="InterPro" id="IPR040591">
    <property type="entry name" value="RqcP2_RBD"/>
</dbReference>
<comment type="caution">
    <text evidence="3">The sequence shown here is derived from an EMBL/GenBank/DDBJ whole genome shotgun (WGS) entry which is preliminary data.</text>
</comment>
<dbReference type="Pfam" id="PF01479">
    <property type="entry name" value="S4"/>
    <property type="match status" value="1"/>
</dbReference>
<accession>A0A9D1IPV9</accession>
<dbReference type="AlphaFoldDB" id="A0A9D1IPV9"/>
<reference evidence="3" key="1">
    <citation type="submission" date="2020-10" db="EMBL/GenBank/DDBJ databases">
        <authorList>
            <person name="Gilroy R."/>
        </authorList>
    </citation>
    <scope>NUCLEOTIDE SEQUENCE</scope>
    <source>
        <strain evidence="3">4509</strain>
    </source>
</reference>
<dbReference type="Pfam" id="PF17774">
    <property type="entry name" value="YlmH_RBD"/>
    <property type="match status" value="1"/>
</dbReference>
<evidence type="ECO:0000259" key="2">
    <source>
        <dbReference type="SMART" id="SM00363"/>
    </source>
</evidence>
<dbReference type="CDD" id="cd00165">
    <property type="entry name" value="S4"/>
    <property type="match status" value="1"/>
</dbReference>
<organism evidence="3 4">
    <name type="scientific">Candidatus Egerieicola faecale</name>
    <dbReference type="NCBI Taxonomy" id="2840774"/>
    <lineage>
        <taxon>Bacteria</taxon>
        <taxon>Bacillati</taxon>
        <taxon>Bacillota</taxon>
        <taxon>Clostridia</taxon>
        <taxon>Eubacteriales</taxon>
        <taxon>Oscillospiraceae</taxon>
        <taxon>Oscillospiraceae incertae sedis</taxon>
        <taxon>Candidatus Egerieicola</taxon>
    </lineage>
</organism>
<dbReference type="Proteomes" id="UP000824082">
    <property type="component" value="Unassembled WGS sequence"/>
</dbReference>